<gene>
    <name evidence="1" type="ORF">VE25_08780</name>
</gene>
<dbReference type="EMBL" id="JZEX01000088">
    <property type="protein sequence ID" value="KKB12204.1"/>
    <property type="molecule type" value="Genomic_DNA"/>
</dbReference>
<reference evidence="1 2" key="1">
    <citation type="submission" date="2015-03" db="EMBL/GenBank/DDBJ databases">
        <authorList>
            <person name="Hassan Y.I."/>
            <person name="Lepp D."/>
            <person name="Li X.-Z."/>
            <person name="Zhou T."/>
        </authorList>
    </citation>
    <scope>NUCLEOTIDE SEQUENCE [LARGE SCALE GENOMIC DNA]</scope>
    <source>
        <strain evidence="1 2">BD-c194</strain>
    </source>
</reference>
<dbReference type="SUPFAM" id="SSF46785">
    <property type="entry name" value="Winged helix' DNA-binding domain"/>
    <property type="match status" value="1"/>
</dbReference>
<name>A0A0F5FTL1_9HYPH</name>
<comment type="caution">
    <text evidence="1">The sequence shown here is derived from an EMBL/GenBank/DDBJ whole genome shotgun (WGS) entry which is preliminary data.</text>
</comment>
<proteinExistence type="predicted"/>
<organism evidence="1 2">
    <name type="scientific">Devosia geojensis</name>
    <dbReference type="NCBI Taxonomy" id="443610"/>
    <lineage>
        <taxon>Bacteria</taxon>
        <taxon>Pseudomonadati</taxon>
        <taxon>Pseudomonadota</taxon>
        <taxon>Alphaproteobacteria</taxon>
        <taxon>Hyphomicrobiales</taxon>
        <taxon>Devosiaceae</taxon>
        <taxon>Devosia</taxon>
    </lineage>
</organism>
<accession>A0A0F5FTL1</accession>
<dbReference type="InterPro" id="IPR036390">
    <property type="entry name" value="WH_DNA-bd_sf"/>
</dbReference>
<dbReference type="AlphaFoldDB" id="A0A0F5FTL1"/>
<evidence type="ECO:0000313" key="2">
    <source>
        <dbReference type="Proteomes" id="UP000033632"/>
    </source>
</evidence>
<sequence length="315" mass="35680">MRRWKTNGLKAGDKIESQNEIIKFCDFSLITVIKTLKDLESEGVIRRQVGRGSFLVQAPWAEEHHRVGFFYNRNIVGDGIFNNEFYTRLVIALEKGVVSDGHEFIMGSFTHAKMPVTLWDRLDMVVLTGITGETDISALSQTTSQISVLDALIDLPGVHSYRLDYAPAFREMFARFGSKPNRVLYLDTVHVSTEQAARLAAFKAACGETDALQTLRIATVNQEDQSSDFAPLERAIAEFQPDLICGYMHRSWHSRMAEVLSKPVRIYPFGLDSSRPGFVVTSDDWMKSTLPMIYRKLEDRRAEGEVHNFPAHFVP</sequence>
<dbReference type="STRING" id="443610.VE25_08780"/>
<evidence type="ECO:0000313" key="1">
    <source>
        <dbReference type="EMBL" id="KKB12204.1"/>
    </source>
</evidence>
<protein>
    <submittedName>
        <fullName evidence="1">Uncharacterized protein</fullName>
    </submittedName>
</protein>
<dbReference type="InterPro" id="IPR036388">
    <property type="entry name" value="WH-like_DNA-bd_sf"/>
</dbReference>
<dbReference type="Gene3D" id="1.10.10.10">
    <property type="entry name" value="Winged helix-like DNA-binding domain superfamily/Winged helix DNA-binding domain"/>
    <property type="match status" value="1"/>
</dbReference>
<keyword evidence="2" id="KW-1185">Reference proteome</keyword>
<dbReference type="Proteomes" id="UP000033632">
    <property type="component" value="Unassembled WGS sequence"/>
</dbReference>
<dbReference type="PATRIC" id="fig|443610.3.peg.4334"/>